<evidence type="ECO:0000256" key="4">
    <source>
        <dbReference type="ARBA" id="ARBA00023015"/>
    </source>
</evidence>
<dbReference type="PANTHER" id="PTHR11078:SF3">
    <property type="entry name" value="ANTITERMINATION NUSB DOMAIN-CONTAINING PROTEIN"/>
    <property type="match status" value="1"/>
</dbReference>
<evidence type="ECO:0000256" key="6">
    <source>
        <dbReference type="HAMAP-Rule" id="MF_00073"/>
    </source>
</evidence>
<keyword evidence="9" id="KW-1185">Reference proteome</keyword>
<proteinExistence type="inferred from homology"/>
<keyword evidence="3 6" id="KW-0694">RNA-binding</keyword>
<dbReference type="NCBIfam" id="TIGR01951">
    <property type="entry name" value="nusB"/>
    <property type="match status" value="1"/>
</dbReference>
<dbReference type="GO" id="GO:0005829">
    <property type="term" value="C:cytosol"/>
    <property type="evidence" value="ECO:0007669"/>
    <property type="project" value="TreeGrafter"/>
</dbReference>
<dbReference type="CDD" id="cd00619">
    <property type="entry name" value="Terminator_NusB"/>
    <property type="match status" value="1"/>
</dbReference>
<dbReference type="InterPro" id="IPR006027">
    <property type="entry name" value="NusB_RsmB_TIM44"/>
</dbReference>
<dbReference type="HAMAP" id="MF_00073">
    <property type="entry name" value="NusB"/>
    <property type="match status" value="1"/>
</dbReference>
<comment type="function">
    <text evidence="6">Involved in transcription antitermination. Required for transcription of ribosomal RNA (rRNA) genes. Binds specifically to the boxA antiterminator sequence of the ribosomal RNA (rrn) operons.</text>
</comment>
<comment type="similarity">
    <text evidence="1 6">Belongs to the NusB family.</text>
</comment>
<accession>A0A8J2YJC2</accession>
<evidence type="ECO:0000256" key="5">
    <source>
        <dbReference type="ARBA" id="ARBA00023163"/>
    </source>
</evidence>
<dbReference type="Proteomes" id="UP000628775">
    <property type="component" value="Unassembled WGS sequence"/>
</dbReference>
<evidence type="ECO:0000256" key="1">
    <source>
        <dbReference type="ARBA" id="ARBA00005952"/>
    </source>
</evidence>
<dbReference type="Gene3D" id="1.10.940.10">
    <property type="entry name" value="NusB-like"/>
    <property type="match status" value="1"/>
</dbReference>
<dbReference type="SUPFAM" id="SSF48013">
    <property type="entry name" value="NusB-like"/>
    <property type="match status" value="1"/>
</dbReference>
<reference evidence="8" key="2">
    <citation type="submission" date="2020-09" db="EMBL/GenBank/DDBJ databases">
        <authorList>
            <person name="Sun Q."/>
            <person name="Zhou Y."/>
        </authorList>
    </citation>
    <scope>NUCLEOTIDE SEQUENCE</scope>
    <source>
        <strain evidence="8">CGMCC 1.15371</strain>
    </source>
</reference>
<dbReference type="PANTHER" id="PTHR11078">
    <property type="entry name" value="N UTILIZATION SUBSTANCE PROTEIN B-RELATED"/>
    <property type="match status" value="1"/>
</dbReference>
<keyword evidence="2 6" id="KW-0889">Transcription antitermination</keyword>
<dbReference type="GO" id="GO:0031564">
    <property type="term" value="P:transcription antitermination"/>
    <property type="evidence" value="ECO:0007669"/>
    <property type="project" value="UniProtKB-KW"/>
</dbReference>
<evidence type="ECO:0000313" key="8">
    <source>
        <dbReference type="EMBL" id="GGE46537.1"/>
    </source>
</evidence>
<feature type="domain" description="NusB/RsmB/TIM44" evidence="7">
    <location>
        <begin position="4"/>
        <end position="125"/>
    </location>
</feature>
<keyword evidence="5 6" id="KW-0804">Transcription</keyword>
<name>A0A8J2YJC2_9BACL</name>
<evidence type="ECO:0000256" key="2">
    <source>
        <dbReference type="ARBA" id="ARBA00022814"/>
    </source>
</evidence>
<dbReference type="GO" id="GO:0003723">
    <property type="term" value="F:RNA binding"/>
    <property type="evidence" value="ECO:0007669"/>
    <property type="project" value="UniProtKB-UniRule"/>
</dbReference>
<evidence type="ECO:0000256" key="3">
    <source>
        <dbReference type="ARBA" id="ARBA00022884"/>
    </source>
</evidence>
<gene>
    <name evidence="6 8" type="primary">nusB</name>
    <name evidence="8" type="ORF">GCM10011391_26650</name>
</gene>
<dbReference type="AlphaFoldDB" id="A0A8J2YJC2"/>
<dbReference type="Pfam" id="PF01029">
    <property type="entry name" value="NusB"/>
    <property type="match status" value="1"/>
</dbReference>
<sequence>MNRRKAREKAIQALFQIDVGKHQLDEVLSTEEEEKALDPFFKQLVTTTLAHQEDIDATIKKYLIKWPFERLGNIDKAIMRLAVCEIKYFDAIPVKVSLNEAIELAKIFGDDDTRRFTNGVLSRLANQEQNDTSQGE</sequence>
<comment type="caution">
    <text evidence="8">The sequence shown here is derived from an EMBL/GenBank/DDBJ whole genome shotgun (WGS) entry which is preliminary data.</text>
</comment>
<evidence type="ECO:0000259" key="7">
    <source>
        <dbReference type="Pfam" id="PF01029"/>
    </source>
</evidence>
<dbReference type="InterPro" id="IPR011605">
    <property type="entry name" value="NusB_fam"/>
</dbReference>
<dbReference type="EMBL" id="BMIR01000013">
    <property type="protein sequence ID" value="GGE46537.1"/>
    <property type="molecule type" value="Genomic_DNA"/>
</dbReference>
<evidence type="ECO:0000313" key="9">
    <source>
        <dbReference type="Proteomes" id="UP000628775"/>
    </source>
</evidence>
<dbReference type="RefSeq" id="WP_188694946.1">
    <property type="nucleotide sequence ID" value="NZ_BMIR01000013.1"/>
</dbReference>
<dbReference type="GO" id="GO:0006353">
    <property type="term" value="P:DNA-templated transcription termination"/>
    <property type="evidence" value="ECO:0007669"/>
    <property type="project" value="UniProtKB-UniRule"/>
</dbReference>
<protein>
    <recommendedName>
        <fullName evidence="6">Transcription antitermination protein NusB</fullName>
    </recommendedName>
    <alternativeName>
        <fullName evidence="6">Antitermination factor NusB</fullName>
    </alternativeName>
</protein>
<dbReference type="InterPro" id="IPR035926">
    <property type="entry name" value="NusB-like_sf"/>
</dbReference>
<organism evidence="8 9">
    <name type="scientific">Pullulanibacillus camelliae</name>
    <dbReference type="NCBI Taxonomy" id="1707096"/>
    <lineage>
        <taxon>Bacteria</taxon>
        <taxon>Bacillati</taxon>
        <taxon>Bacillota</taxon>
        <taxon>Bacilli</taxon>
        <taxon>Bacillales</taxon>
        <taxon>Sporolactobacillaceae</taxon>
        <taxon>Pullulanibacillus</taxon>
    </lineage>
</organism>
<reference evidence="8" key="1">
    <citation type="journal article" date="2014" name="Int. J. Syst. Evol. Microbiol.">
        <title>Complete genome sequence of Corynebacterium casei LMG S-19264T (=DSM 44701T), isolated from a smear-ripened cheese.</title>
        <authorList>
            <consortium name="US DOE Joint Genome Institute (JGI-PGF)"/>
            <person name="Walter F."/>
            <person name="Albersmeier A."/>
            <person name="Kalinowski J."/>
            <person name="Ruckert C."/>
        </authorList>
    </citation>
    <scope>NUCLEOTIDE SEQUENCE</scope>
    <source>
        <strain evidence="8">CGMCC 1.15371</strain>
    </source>
</reference>
<keyword evidence="4 6" id="KW-0805">Transcription regulation</keyword>